<keyword evidence="2" id="KW-1185">Reference proteome</keyword>
<dbReference type="Proteomes" id="UP000008237">
    <property type="component" value="Unassembled WGS sequence"/>
</dbReference>
<evidence type="ECO:0000313" key="1">
    <source>
        <dbReference type="EMBL" id="EFN75662.1"/>
    </source>
</evidence>
<dbReference type="InParanoid" id="E2C8R6"/>
<dbReference type="AlphaFoldDB" id="E2C8R6"/>
<sequence length="174" mass="18918">MVAAAECAIGSENPELGRTETDTVEKLSHSADVVSLFEIKLVVSFLVDALVETRVNSVRRCEEDTEAEKGRVNVVAATVIGFSDTEVGTTKEINCYHCDGRKRVTMVEVGVQASAGSDCVVTTMESYTDEDNGRSVSKEKCSFMNVEESPGLKKVYEDCSVAKNGMKKTIEFRG</sequence>
<dbReference type="EMBL" id="GL453693">
    <property type="protein sequence ID" value="EFN75662.1"/>
    <property type="molecule type" value="Genomic_DNA"/>
</dbReference>
<organism evidence="2">
    <name type="scientific">Harpegnathos saltator</name>
    <name type="common">Jerdon's jumping ant</name>
    <dbReference type="NCBI Taxonomy" id="610380"/>
    <lineage>
        <taxon>Eukaryota</taxon>
        <taxon>Metazoa</taxon>
        <taxon>Ecdysozoa</taxon>
        <taxon>Arthropoda</taxon>
        <taxon>Hexapoda</taxon>
        <taxon>Insecta</taxon>
        <taxon>Pterygota</taxon>
        <taxon>Neoptera</taxon>
        <taxon>Endopterygota</taxon>
        <taxon>Hymenoptera</taxon>
        <taxon>Apocrita</taxon>
        <taxon>Aculeata</taxon>
        <taxon>Formicoidea</taxon>
        <taxon>Formicidae</taxon>
        <taxon>Ponerinae</taxon>
        <taxon>Ponerini</taxon>
        <taxon>Harpegnathos</taxon>
    </lineage>
</organism>
<evidence type="ECO:0000313" key="2">
    <source>
        <dbReference type="Proteomes" id="UP000008237"/>
    </source>
</evidence>
<reference evidence="1 2" key="1">
    <citation type="journal article" date="2010" name="Science">
        <title>Genomic comparison of the ants Camponotus floridanus and Harpegnathos saltator.</title>
        <authorList>
            <person name="Bonasio R."/>
            <person name="Zhang G."/>
            <person name="Ye C."/>
            <person name="Mutti N.S."/>
            <person name="Fang X."/>
            <person name="Qin N."/>
            <person name="Donahue G."/>
            <person name="Yang P."/>
            <person name="Li Q."/>
            <person name="Li C."/>
            <person name="Zhang P."/>
            <person name="Huang Z."/>
            <person name="Berger S.L."/>
            <person name="Reinberg D."/>
            <person name="Wang J."/>
            <person name="Liebig J."/>
        </authorList>
    </citation>
    <scope>NUCLEOTIDE SEQUENCE [LARGE SCALE GENOMIC DNA]</scope>
    <source>
        <strain evidence="1 2">R22 G/1</strain>
    </source>
</reference>
<protein>
    <submittedName>
        <fullName evidence="1">Uncharacterized protein</fullName>
    </submittedName>
</protein>
<accession>E2C8R6</accession>
<name>E2C8R6_HARSA</name>
<gene>
    <name evidence="1" type="ORF">EAI_04825</name>
</gene>
<proteinExistence type="predicted"/>